<proteinExistence type="predicted"/>
<dbReference type="AlphaFoldDB" id="A0A1I4A2Q5"/>
<dbReference type="NCBIfam" id="TIGR00254">
    <property type="entry name" value="GGDEF"/>
    <property type="match status" value="1"/>
</dbReference>
<evidence type="ECO:0000256" key="2">
    <source>
        <dbReference type="ARBA" id="ARBA00012528"/>
    </source>
</evidence>
<dbReference type="EC" id="2.7.7.65" evidence="2"/>
<keyword evidence="5" id="KW-1185">Reference proteome</keyword>
<dbReference type="GO" id="GO:0043709">
    <property type="term" value="P:cell adhesion involved in single-species biofilm formation"/>
    <property type="evidence" value="ECO:0007669"/>
    <property type="project" value="TreeGrafter"/>
</dbReference>
<accession>A0A1I4A2Q5</accession>
<gene>
    <name evidence="4" type="ORF">SAMN04488079_11311</name>
</gene>
<dbReference type="InterPro" id="IPR029787">
    <property type="entry name" value="Nucleotide_cyclase"/>
</dbReference>
<dbReference type="Pfam" id="PF01590">
    <property type="entry name" value="GAF"/>
    <property type="match status" value="1"/>
</dbReference>
<reference evidence="5" key="1">
    <citation type="submission" date="2016-10" db="EMBL/GenBank/DDBJ databases">
        <authorList>
            <person name="Varghese N."/>
            <person name="Submissions S."/>
        </authorList>
    </citation>
    <scope>NUCLEOTIDE SEQUENCE [LARGE SCALE GENOMIC DNA]</scope>
    <source>
        <strain evidence="5">DSM 11578</strain>
    </source>
</reference>
<dbReference type="Pfam" id="PF00990">
    <property type="entry name" value="GGDEF"/>
    <property type="match status" value="1"/>
</dbReference>
<dbReference type="GO" id="GO:0052621">
    <property type="term" value="F:diguanylate cyclase activity"/>
    <property type="evidence" value="ECO:0007669"/>
    <property type="project" value="UniProtKB-EC"/>
</dbReference>
<name>A0A1I4A2Q5_9GAMM</name>
<dbReference type="InterPro" id="IPR029016">
    <property type="entry name" value="GAF-like_dom_sf"/>
</dbReference>
<evidence type="ECO:0000313" key="4">
    <source>
        <dbReference type="EMBL" id="SFK50625.1"/>
    </source>
</evidence>
<dbReference type="Gene3D" id="3.30.450.40">
    <property type="match status" value="1"/>
</dbReference>
<evidence type="ECO:0000259" key="3">
    <source>
        <dbReference type="PROSITE" id="PS50887"/>
    </source>
</evidence>
<dbReference type="InterPro" id="IPR050469">
    <property type="entry name" value="Diguanylate_Cyclase"/>
</dbReference>
<dbReference type="SUPFAM" id="SSF55781">
    <property type="entry name" value="GAF domain-like"/>
    <property type="match status" value="1"/>
</dbReference>
<dbReference type="RefSeq" id="WP_091714602.1">
    <property type="nucleotide sequence ID" value="NZ_FOSH01000013.1"/>
</dbReference>
<dbReference type="InterPro" id="IPR003018">
    <property type="entry name" value="GAF"/>
</dbReference>
<dbReference type="GO" id="GO:1902201">
    <property type="term" value="P:negative regulation of bacterial-type flagellum-dependent cell motility"/>
    <property type="evidence" value="ECO:0007669"/>
    <property type="project" value="TreeGrafter"/>
</dbReference>
<dbReference type="PROSITE" id="PS50887">
    <property type="entry name" value="GGDEF"/>
    <property type="match status" value="1"/>
</dbReference>
<dbReference type="OrthoDB" id="5620448at2"/>
<evidence type="ECO:0000256" key="1">
    <source>
        <dbReference type="ARBA" id="ARBA00001946"/>
    </source>
</evidence>
<dbReference type="Proteomes" id="UP000198924">
    <property type="component" value="Unassembled WGS sequence"/>
</dbReference>
<comment type="cofactor">
    <cofactor evidence="1">
        <name>Mg(2+)</name>
        <dbReference type="ChEBI" id="CHEBI:18420"/>
    </cofactor>
</comment>
<dbReference type="FunFam" id="3.30.70.270:FF:000001">
    <property type="entry name" value="Diguanylate cyclase domain protein"/>
    <property type="match status" value="1"/>
</dbReference>
<sequence>MTNKLTLHPTVESDLLKDWQAILDILAELMHVPAALIVHTEKNQLRIYATNQNKENPFSQGELLPPGTSIFNEIVLETDQKLNITDIGKNALWNKSYEVKYGLISYLGYPLHWSDGELFGTICVMNTDTSTYTEKQQKLMLQIKNIVESNLELLEKNQQLEILSKNLQHLANTDDLTGTWNRRAFINESNKELQRTLRSNHDVCLLMMDIDDFKDINDAYGHEVGDEVLKLFSHCIQATKRPYDIFGRIGGEEFAILLPETTLKQASILAERLRQKVSEIFYFTNGRSINITVSIGVYQLENEETSILTALGKADKLLYAAKHAGKNIVMAHSL</sequence>
<protein>
    <recommendedName>
        <fullName evidence="2">diguanylate cyclase</fullName>
        <ecNumber evidence="2">2.7.7.65</ecNumber>
    </recommendedName>
</protein>
<dbReference type="SMART" id="SM00065">
    <property type="entry name" value="GAF"/>
    <property type="match status" value="1"/>
</dbReference>
<evidence type="ECO:0000313" key="5">
    <source>
        <dbReference type="Proteomes" id="UP000198924"/>
    </source>
</evidence>
<dbReference type="SMART" id="SM00267">
    <property type="entry name" value="GGDEF"/>
    <property type="match status" value="1"/>
</dbReference>
<dbReference type="SUPFAM" id="SSF55073">
    <property type="entry name" value="Nucleotide cyclase"/>
    <property type="match status" value="1"/>
</dbReference>
<organism evidence="4 5">
    <name type="scientific">Methylophaga sulfidovorans</name>
    <dbReference type="NCBI Taxonomy" id="45496"/>
    <lineage>
        <taxon>Bacteria</taxon>
        <taxon>Pseudomonadati</taxon>
        <taxon>Pseudomonadota</taxon>
        <taxon>Gammaproteobacteria</taxon>
        <taxon>Thiotrichales</taxon>
        <taxon>Piscirickettsiaceae</taxon>
        <taxon>Methylophaga</taxon>
    </lineage>
</organism>
<dbReference type="Gene3D" id="3.30.70.270">
    <property type="match status" value="1"/>
</dbReference>
<dbReference type="PANTHER" id="PTHR45138:SF5">
    <property type="entry name" value="BIFUNCTIONAL PERIPLASMIC SUBSTRATE BINDING PROTEIN_CYTOPLASMIC DIGUANYLATE CYCLASE"/>
    <property type="match status" value="1"/>
</dbReference>
<dbReference type="PANTHER" id="PTHR45138">
    <property type="entry name" value="REGULATORY COMPONENTS OF SENSORY TRANSDUCTION SYSTEM"/>
    <property type="match status" value="1"/>
</dbReference>
<dbReference type="CDD" id="cd01949">
    <property type="entry name" value="GGDEF"/>
    <property type="match status" value="1"/>
</dbReference>
<dbReference type="STRING" id="45496.SAMN04488079_11311"/>
<dbReference type="InterPro" id="IPR000160">
    <property type="entry name" value="GGDEF_dom"/>
</dbReference>
<dbReference type="EMBL" id="FOSH01000013">
    <property type="protein sequence ID" value="SFK50625.1"/>
    <property type="molecule type" value="Genomic_DNA"/>
</dbReference>
<dbReference type="InterPro" id="IPR043128">
    <property type="entry name" value="Rev_trsase/Diguanyl_cyclase"/>
</dbReference>
<feature type="domain" description="GGDEF" evidence="3">
    <location>
        <begin position="201"/>
        <end position="334"/>
    </location>
</feature>
<dbReference type="GO" id="GO:0005886">
    <property type="term" value="C:plasma membrane"/>
    <property type="evidence" value="ECO:0007669"/>
    <property type="project" value="TreeGrafter"/>
</dbReference>